<proteinExistence type="predicted"/>
<organism evidence="1">
    <name type="scientific">marine sediment metagenome</name>
    <dbReference type="NCBI Taxonomy" id="412755"/>
    <lineage>
        <taxon>unclassified sequences</taxon>
        <taxon>metagenomes</taxon>
        <taxon>ecological metagenomes</taxon>
    </lineage>
</organism>
<reference evidence="1" key="1">
    <citation type="journal article" date="2014" name="Front. Microbiol.">
        <title>High frequency of phylogenetically diverse reductive dehalogenase-homologous genes in deep subseafloor sedimentary metagenomes.</title>
        <authorList>
            <person name="Kawai M."/>
            <person name="Futagami T."/>
            <person name="Toyoda A."/>
            <person name="Takaki Y."/>
            <person name="Nishi S."/>
            <person name="Hori S."/>
            <person name="Arai W."/>
            <person name="Tsubouchi T."/>
            <person name="Morono Y."/>
            <person name="Uchiyama I."/>
            <person name="Ito T."/>
            <person name="Fujiyama A."/>
            <person name="Inagaki F."/>
            <person name="Takami H."/>
        </authorList>
    </citation>
    <scope>NUCLEOTIDE SEQUENCE</scope>
    <source>
        <strain evidence="1">Expedition CK06-06</strain>
    </source>
</reference>
<protein>
    <submittedName>
        <fullName evidence="1">Uncharacterized protein</fullName>
    </submittedName>
</protein>
<comment type="caution">
    <text evidence="1">The sequence shown here is derived from an EMBL/GenBank/DDBJ whole genome shotgun (WGS) entry which is preliminary data.</text>
</comment>
<accession>X1N3V3</accession>
<name>X1N3V3_9ZZZZ</name>
<dbReference type="AlphaFoldDB" id="X1N3V3"/>
<evidence type="ECO:0000313" key="1">
    <source>
        <dbReference type="EMBL" id="GAI24941.1"/>
    </source>
</evidence>
<dbReference type="EMBL" id="BARV01021551">
    <property type="protein sequence ID" value="GAI24941.1"/>
    <property type="molecule type" value="Genomic_DNA"/>
</dbReference>
<gene>
    <name evidence="1" type="ORF">S06H3_35681</name>
</gene>
<sequence length="111" mass="13090">MIALSYDYKSLPFEPLDSQILRVLIREATRAENGGILKWHGLKEVGFAGLLHVKGTIENNSAIRRALYILERKKKAHRIRHDPRLAWRWFPSTNEVIRNTFHEQVKLERFL</sequence>